<protein>
    <submittedName>
        <fullName evidence="1">Uncharacterized protein</fullName>
    </submittedName>
</protein>
<evidence type="ECO:0000313" key="1">
    <source>
        <dbReference type="EMBL" id="CAL0310010.1"/>
    </source>
</evidence>
<dbReference type="Proteomes" id="UP001497480">
    <property type="component" value="Unassembled WGS sequence"/>
</dbReference>
<proteinExistence type="predicted"/>
<organism evidence="1 2">
    <name type="scientific">Lupinus luteus</name>
    <name type="common">European yellow lupine</name>
    <dbReference type="NCBI Taxonomy" id="3873"/>
    <lineage>
        <taxon>Eukaryota</taxon>
        <taxon>Viridiplantae</taxon>
        <taxon>Streptophyta</taxon>
        <taxon>Embryophyta</taxon>
        <taxon>Tracheophyta</taxon>
        <taxon>Spermatophyta</taxon>
        <taxon>Magnoliopsida</taxon>
        <taxon>eudicotyledons</taxon>
        <taxon>Gunneridae</taxon>
        <taxon>Pentapetalae</taxon>
        <taxon>rosids</taxon>
        <taxon>fabids</taxon>
        <taxon>Fabales</taxon>
        <taxon>Fabaceae</taxon>
        <taxon>Papilionoideae</taxon>
        <taxon>50 kb inversion clade</taxon>
        <taxon>genistoids sensu lato</taxon>
        <taxon>core genistoids</taxon>
        <taxon>Genisteae</taxon>
        <taxon>Lupinus</taxon>
    </lineage>
</organism>
<keyword evidence="2" id="KW-1185">Reference proteome</keyword>
<sequence>MHRRTKHIDVRYHYLRGLSNQGVVKLIFFGTQEQVADIMTKPMKLDQFEKLRRLLGVHPLED</sequence>
<evidence type="ECO:0000313" key="2">
    <source>
        <dbReference type="Proteomes" id="UP001497480"/>
    </source>
</evidence>
<accession>A0AAV1WL35</accession>
<dbReference type="EMBL" id="CAXHTB010000007">
    <property type="protein sequence ID" value="CAL0310010.1"/>
    <property type="molecule type" value="Genomic_DNA"/>
</dbReference>
<name>A0AAV1WL35_LUPLU</name>
<gene>
    <name evidence="1" type="ORF">LLUT_LOCUS11070</name>
</gene>
<comment type="caution">
    <text evidence="1">The sequence shown here is derived from an EMBL/GenBank/DDBJ whole genome shotgun (WGS) entry which is preliminary data.</text>
</comment>
<reference evidence="1 2" key="1">
    <citation type="submission" date="2024-03" db="EMBL/GenBank/DDBJ databases">
        <authorList>
            <person name="Martinez-Hernandez J."/>
        </authorList>
    </citation>
    <scope>NUCLEOTIDE SEQUENCE [LARGE SCALE GENOMIC DNA]</scope>
</reference>
<dbReference type="AlphaFoldDB" id="A0AAV1WL35"/>